<sequence length="337" mass="37524">MEIEDFKCLFATSGFTVGQETTDRETCENWDDSMSNARGFLIAHCGMKDLTSQINLKEATEFPVFISGFANIYRAQMHTGPQVAIKAYRKLRELSALTSGWRIICNAHKWSKCRHHYINEVLGFTMFHDDIGLVSYWSTYGAVPDYLQKTPNADRLHLCTQICEGVSYLHQVGIVHGDIKGFNVLVMEGGNAKLIDFDDAVLEDHSSGFTIKEGVPGISIRWAAPELLMDLEGDSDDDQEDDLNNPVKKTRASDVYALGMTILEVTSGKLPWGNSTDSAIMRKICQGKIPDRPKEILEKGGENLWKLLIECWCPDPEGRPNAGTVLDVNIDELSAVG</sequence>
<comment type="caution">
    <text evidence="2">The sequence shown here is derived from an EMBL/GenBank/DDBJ whole genome shotgun (WGS) entry which is preliminary data.</text>
</comment>
<dbReference type="SUPFAM" id="SSF56112">
    <property type="entry name" value="Protein kinase-like (PK-like)"/>
    <property type="match status" value="1"/>
</dbReference>
<dbReference type="InterPro" id="IPR000719">
    <property type="entry name" value="Prot_kinase_dom"/>
</dbReference>
<dbReference type="EMBL" id="CAJMWX010000916">
    <property type="protein sequence ID" value="CAE6438569.1"/>
    <property type="molecule type" value="Genomic_DNA"/>
</dbReference>
<dbReference type="InterPro" id="IPR008271">
    <property type="entry name" value="Ser/Thr_kinase_AS"/>
</dbReference>
<dbReference type="GO" id="GO:0005524">
    <property type="term" value="F:ATP binding"/>
    <property type="evidence" value="ECO:0007669"/>
    <property type="project" value="InterPro"/>
</dbReference>
<name>A0A8H2XZ44_9AGAM</name>
<dbReference type="Proteomes" id="UP000663888">
    <property type="component" value="Unassembled WGS sequence"/>
</dbReference>
<evidence type="ECO:0000259" key="1">
    <source>
        <dbReference type="PROSITE" id="PS50011"/>
    </source>
</evidence>
<protein>
    <recommendedName>
        <fullName evidence="1">Protein kinase domain-containing protein</fullName>
    </recommendedName>
</protein>
<feature type="domain" description="Protein kinase" evidence="1">
    <location>
        <begin position="58"/>
        <end position="334"/>
    </location>
</feature>
<dbReference type="GO" id="GO:0004674">
    <property type="term" value="F:protein serine/threonine kinase activity"/>
    <property type="evidence" value="ECO:0007669"/>
    <property type="project" value="TreeGrafter"/>
</dbReference>
<evidence type="ECO:0000313" key="2">
    <source>
        <dbReference type="EMBL" id="CAE6438569.1"/>
    </source>
</evidence>
<dbReference type="Gene3D" id="1.10.510.10">
    <property type="entry name" value="Transferase(Phosphotransferase) domain 1"/>
    <property type="match status" value="1"/>
</dbReference>
<reference evidence="2" key="1">
    <citation type="submission" date="2021-01" db="EMBL/GenBank/DDBJ databases">
        <authorList>
            <person name="Kaushik A."/>
        </authorList>
    </citation>
    <scope>NUCLEOTIDE SEQUENCE</scope>
    <source>
        <strain evidence="2">AG4-R118</strain>
    </source>
</reference>
<dbReference type="InterPro" id="IPR001245">
    <property type="entry name" value="Ser-Thr/Tyr_kinase_cat_dom"/>
</dbReference>
<accession>A0A8H2XZ44</accession>
<dbReference type="PANTHER" id="PTHR44329">
    <property type="entry name" value="SERINE/THREONINE-PROTEIN KINASE TNNI3K-RELATED"/>
    <property type="match status" value="1"/>
</dbReference>
<dbReference type="SMART" id="SM00220">
    <property type="entry name" value="S_TKc"/>
    <property type="match status" value="1"/>
</dbReference>
<dbReference type="InterPro" id="IPR011009">
    <property type="entry name" value="Kinase-like_dom_sf"/>
</dbReference>
<proteinExistence type="predicted"/>
<dbReference type="InterPro" id="IPR051681">
    <property type="entry name" value="Ser/Thr_Kinases-Pseudokinases"/>
</dbReference>
<gene>
    <name evidence="2" type="ORF">RDB_LOCUS46360</name>
</gene>
<dbReference type="PROSITE" id="PS00108">
    <property type="entry name" value="PROTEIN_KINASE_ST"/>
    <property type="match status" value="1"/>
</dbReference>
<dbReference type="Pfam" id="PF07714">
    <property type="entry name" value="PK_Tyr_Ser-Thr"/>
    <property type="match status" value="1"/>
</dbReference>
<dbReference type="AlphaFoldDB" id="A0A8H2XZ44"/>
<evidence type="ECO:0000313" key="3">
    <source>
        <dbReference type="Proteomes" id="UP000663888"/>
    </source>
</evidence>
<organism evidence="2 3">
    <name type="scientific">Rhizoctonia solani</name>
    <dbReference type="NCBI Taxonomy" id="456999"/>
    <lineage>
        <taxon>Eukaryota</taxon>
        <taxon>Fungi</taxon>
        <taxon>Dikarya</taxon>
        <taxon>Basidiomycota</taxon>
        <taxon>Agaricomycotina</taxon>
        <taxon>Agaricomycetes</taxon>
        <taxon>Cantharellales</taxon>
        <taxon>Ceratobasidiaceae</taxon>
        <taxon>Rhizoctonia</taxon>
    </lineage>
</organism>
<dbReference type="PANTHER" id="PTHR44329:SF214">
    <property type="entry name" value="PROTEIN KINASE DOMAIN-CONTAINING PROTEIN"/>
    <property type="match status" value="1"/>
</dbReference>
<dbReference type="PROSITE" id="PS50011">
    <property type="entry name" value="PROTEIN_KINASE_DOM"/>
    <property type="match status" value="1"/>
</dbReference>